<comment type="caution">
    <text evidence="1">The sequence shown here is derived from an EMBL/GenBank/DDBJ whole genome shotgun (WGS) entry which is preliminary data.</text>
</comment>
<sequence>MELRGQRADVELVRGVLRPGQRPEVFETRVSPWSVAGHDLAAQFAIGLAVSDVRPSWDTETEEAAVRLWLATDDATSWAVVDHDGRQTETFRAQFGPRRLWDEVAAAWQRWDAQARPTVDRFGVTVTPDGSSFWLDSPG</sequence>
<protein>
    <submittedName>
        <fullName evidence="1">Uncharacterized protein</fullName>
    </submittedName>
</protein>
<dbReference type="EMBL" id="JAVREM010000013">
    <property type="protein sequence ID" value="MDT0319412.1"/>
    <property type="molecule type" value="Genomic_DNA"/>
</dbReference>
<dbReference type="Proteomes" id="UP001183420">
    <property type="component" value="Unassembled WGS sequence"/>
</dbReference>
<name>A0ABU2LP94_9ACTN</name>
<accession>A0ABU2LP94</accession>
<keyword evidence="2" id="KW-1185">Reference proteome</keyword>
<proteinExistence type="predicted"/>
<reference evidence="2" key="1">
    <citation type="submission" date="2023-07" db="EMBL/GenBank/DDBJ databases">
        <title>30 novel species of actinomycetes from the DSMZ collection.</title>
        <authorList>
            <person name="Nouioui I."/>
        </authorList>
    </citation>
    <scope>NUCLEOTIDE SEQUENCE [LARGE SCALE GENOMIC DNA]</scope>
    <source>
        <strain evidence="2">DSM 44918</strain>
    </source>
</reference>
<evidence type="ECO:0000313" key="1">
    <source>
        <dbReference type="EMBL" id="MDT0319412.1"/>
    </source>
</evidence>
<evidence type="ECO:0000313" key="2">
    <source>
        <dbReference type="Proteomes" id="UP001183420"/>
    </source>
</evidence>
<organism evidence="1 2">
    <name type="scientific">Streptomyces millisiae</name>
    <dbReference type="NCBI Taxonomy" id="3075542"/>
    <lineage>
        <taxon>Bacteria</taxon>
        <taxon>Bacillati</taxon>
        <taxon>Actinomycetota</taxon>
        <taxon>Actinomycetes</taxon>
        <taxon>Kitasatosporales</taxon>
        <taxon>Streptomycetaceae</taxon>
        <taxon>Streptomyces</taxon>
    </lineage>
</organism>
<dbReference type="RefSeq" id="WP_311598675.1">
    <property type="nucleotide sequence ID" value="NZ_JAVREM010000013.1"/>
</dbReference>
<gene>
    <name evidence="1" type="ORF">RNC47_13795</name>
</gene>